<sequence>MPRGSRPRVKGFEASPSQCLRTAISYQRKYIINSFVEQNGMAAAVTRFYPSLQAEARKRKKRQLHKWFEARDDIAKQVAQGNGHLCREPRSGVGCILPRAEEDYLAFWIRDLRREGVPVSPLMLQMKARAVAGELGLRFDQFSASSSWRLRFLKSYRLSLRRRTRIGQKTPSDSREVAEKFREEVQRMMLKNGITEVYNADQTALNFEHLPTHTIDETGTRTVWVRNSGKEKSRLTAMVLADSRGIKRAPFLVFKQPPSRVPATEQHNHKEQQGFGRDLWKKVKAMQASTGMPIYCNSRGWWNAELSVLFLRFHFAARTDIDEPVLLIWDEFSGHWTSEVEACAKELNVLLLKVPGGYTSVCQPADIAWMRPLKVQLRAEWLSDIEKQFERHQGKQSRFVLTAPTREIVVGWLHASWARLSTSTIVAGFRKLGVPSDQRKVPLDDAGAYDAKLQVVIQLLESCKIGEDVSKDAERDNSNKMGNYNC</sequence>
<reference evidence="3" key="2">
    <citation type="submission" date="2015-06" db="UniProtKB">
        <authorList>
            <consortium name="EnsemblProtists"/>
        </authorList>
    </citation>
    <scope>IDENTIFICATION</scope>
    <source>
        <strain evidence="3">Pr102</strain>
    </source>
</reference>
<dbReference type="Gene3D" id="1.10.10.60">
    <property type="entry name" value="Homeodomain-like"/>
    <property type="match status" value="1"/>
</dbReference>
<dbReference type="InterPro" id="IPR006600">
    <property type="entry name" value="HTH_CenpB_DNA-bd_dom"/>
</dbReference>
<reference evidence="4" key="1">
    <citation type="journal article" date="2006" name="Science">
        <title>Phytophthora genome sequences uncover evolutionary origins and mechanisms of pathogenesis.</title>
        <authorList>
            <person name="Tyler B.M."/>
            <person name="Tripathy S."/>
            <person name="Zhang X."/>
            <person name="Dehal P."/>
            <person name="Jiang R.H."/>
            <person name="Aerts A."/>
            <person name="Arredondo F.D."/>
            <person name="Baxter L."/>
            <person name="Bensasson D."/>
            <person name="Beynon J.L."/>
            <person name="Chapman J."/>
            <person name="Damasceno C.M."/>
            <person name="Dorrance A.E."/>
            <person name="Dou D."/>
            <person name="Dickerman A.W."/>
            <person name="Dubchak I.L."/>
            <person name="Garbelotto M."/>
            <person name="Gijzen M."/>
            <person name="Gordon S.G."/>
            <person name="Govers F."/>
            <person name="Grunwald N.J."/>
            <person name="Huang W."/>
            <person name="Ivors K.L."/>
            <person name="Jones R.W."/>
            <person name="Kamoun S."/>
            <person name="Krampis K."/>
            <person name="Lamour K.H."/>
            <person name="Lee M.K."/>
            <person name="McDonald W.H."/>
            <person name="Medina M."/>
            <person name="Meijer H.J."/>
            <person name="Nordberg E.K."/>
            <person name="Maclean D.J."/>
            <person name="Ospina-Giraldo M.D."/>
            <person name="Morris P.F."/>
            <person name="Phuntumart V."/>
            <person name="Putnam N.H."/>
            <person name="Rash S."/>
            <person name="Rose J.K."/>
            <person name="Sakihama Y."/>
            <person name="Salamov A.A."/>
            <person name="Savidor A."/>
            <person name="Scheuring C.F."/>
            <person name="Smith B.M."/>
            <person name="Sobral B.W."/>
            <person name="Terry A."/>
            <person name="Torto-Alalibo T.A."/>
            <person name="Win J."/>
            <person name="Xu Z."/>
            <person name="Zhang H."/>
            <person name="Grigoriev I.V."/>
            <person name="Rokhsar D.S."/>
            <person name="Boore J.L."/>
        </authorList>
    </citation>
    <scope>NUCLEOTIDE SEQUENCE [LARGE SCALE GENOMIC DNA]</scope>
    <source>
        <strain evidence="4">Pr102</strain>
    </source>
</reference>
<dbReference type="VEuPathDB" id="FungiDB:KRP22_10480"/>
<dbReference type="InterPro" id="IPR009057">
    <property type="entry name" value="Homeodomain-like_sf"/>
</dbReference>
<dbReference type="STRING" id="164328.H3H5Z0"/>
<dbReference type="Pfam" id="PF03184">
    <property type="entry name" value="DDE_1"/>
    <property type="match status" value="1"/>
</dbReference>
<dbReference type="PANTHER" id="PTHR19303">
    <property type="entry name" value="TRANSPOSON"/>
    <property type="match status" value="1"/>
</dbReference>
<evidence type="ECO:0000313" key="4">
    <source>
        <dbReference type="Proteomes" id="UP000005238"/>
    </source>
</evidence>
<feature type="domain" description="HTH CENPB-type" evidence="2">
    <location>
        <begin position="89"/>
        <end position="162"/>
    </location>
</feature>
<dbReference type="InterPro" id="IPR050863">
    <property type="entry name" value="CenT-Element_Derived"/>
</dbReference>
<dbReference type="Pfam" id="PF03221">
    <property type="entry name" value="HTH_Tnp_Tc5"/>
    <property type="match status" value="1"/>
</dbReference>
<dbReference type="InterPro" id="IPR004875">
    <property type="entry name" value="DDE_SF_endonuclease_dom"/>
</dbReference>
<proteinExistence type="predicted"/>
<evidence type="ECO:0000256" key="1">
    <source>
        <dbReference type="ARBA" id="ARBA00023125"/>
    </source>
</evidence>
<organism evidence="3 4">
    <name type="scientific">Phytophthora ramorum</name>
    <name type="common">Sudden oak death agent</name>
    <dbReference type="NCBI Taxonomy" id="164328"/>
    <lineage>
        <taxon>Eukaryota</taxon>
        <taxon>Sar</taxon>
        <taxon>Stramenopiles</taxon>
        <taxon>Oomycota</taxon>
        <taxon>Peronosporomycetes</taxon>
        <taxon>Peronosporales</taxon>
        <taxon>Peronosporaceae</taxon>
        <taxon>Phytophthora</taxon>
    </lineage>
</organism>
<dbReference type="VEuPathDB" id="FungiDB:KRP23_370"/>
<dbReference type="eggNOG" id="KOG3105">
    <property type="taxonomic scope" value="Eukaryota"/>
</dbReference>
<dbReference type="HOGENOM" id="CLU_031434_0_1_1"/>
<accession>H3H5Z0</accession>
<dbReference type="EMBL" id="DS566441">
    <property type="status" value="NOT_ANNOTATED_CDS"/>
    <property type="molecule type" value="Genomic_DNA"/>
</dbReference>
<protein>
    <recommendedName>
        <fullName evidence="2">HTH CENPB-type domain-containing protein</fullName>
    </recommendedName>
</protein>
<dbReference type="AlphaFoldDB" id="H3H5Z0"/>
<dbReference type="Proteomes" id="UP000005238">
    <property type="component" value="Unassembled WGS sequence"/>
</dbReference>
<dbReference type="InParanoid" id="H3H5Z0"/>
<name>H3H5Z0_PHYRM</name>
<dbReference type="GO" id="GO:0005634">
    <property type="term" value="C:nucleus"/>
    <property type="evidence" value="ECO:0000318"/>
    <property type="project" value="GO_Central"/>
</dbReference>
<dbReference type="SMART" id="SM00674">
    <property type="entry name" value="CENPB"/>
    <property type="match status" value="1"/>
</dbReference>
<evidence type="ECO:0000259" key="2">
    <source>
        <dbReference type="PROSITE" id="PS51253"/>
    </source>
</evidence>
<dbReference type="EnsemblProtists" id="Phyra86079">
    <property type="protein sequence ID" value="Phyra86079"/>
    <property type="gene ID" value="Phyra86079"/>
</dbReference>
<evidence type="ECO:0000313" key="3">
    <source>
        <dbReference type="EnsemblProtists" id="Phyra86079"/>
    </source>
</evidence>
<keyword evidence="4" id="KW-1185">Reference proteome</keyword>
<keyword evidence="1" id="KW-0238">DNA-binding</keyword>
<dbReference type="SUPFAM" id="SSF46689">
    <property type="entry name" value="Homeodomain-like"/>
    <property type="match status" value="1"/>
</dbReference>
<dbReference type="GO" id="GO:0003677">
    <property type="term" value="F:DNA binding"/>
    <property type="evidence" value="ECO:0000318"/>
    <property type="project" value="GO_Central"/>
</dbReference>
<dbReference type="PANTHER" id="PTHR19303:SF57">
    <property type="entry name" value="HTH CENPB-TYPE DOMAIN-CONTAINING PROTEIN"/>
    <property type="match status" value="1"/>
</dbReference>
<dbReference type="PROSITE" id="PS51253">
    <property type="entry name" value="HTH_CENPB"/>
    <property type="match status" value="1"/>
</dbReference>